<proteinExistence type="predicted"/>
<feature type="compositionally biased region" description="Low complexity" evidence="1">
    <location>
        <begin position="35"/>
        <end position="48"/>
    </location>
</feature>
<dbReference type="Proteomes" id="UP001432190">
    <property type="component" value="Chromosome"/>
</dbReference>
<evidence type="ECO:0000313" key="3">
    <source>
        <dbReference type="EMBL" id="RKF28805.1"/>
    </source>
</evidence>
<evidence type="ECO:0000313" key="5">
    <source>
        <dbReference type="Proteomes" id="UP000285744"/>
    </source>
</evidence>
<dbReference type="PROSITE" id="PS51257">
    <property type="entry name" value="PROKAR_LIPOPROTEIN"/>
    <property type="match status" value="1"/>
</dbReference>
<feature type="region of interest" description="Disordered" evidence="1">
    <location>
        <begin position="24"/>
        <end position="54"/>
    </location>
</feature>
<keyword evidence="6" id="KW-1185">Reference proteome</keyword>
<dbReference type="OrthoDB" id="3380744at2"/>
<accession>A0A420F7C1</accession>
<feature type="chain" id="PRO_5039186986" evidence="2">
    <location>
        <begin position="27"/>
        <end position="254"/>
    </location>
</feature>
<evidence type="ECO:0000256" key="1">
    <source>
        <dbReference type="SAM" id="MobiDB-lite"/>
    </source>
</evidence>
<gene>
    <name evidence="3" type="ORF">D7I43_03455</name>
    <name evidence="4" type="ORF">OG994_07115</name>
</gene>
<reference evidence="3 5" key="1">
    <citation type="journal article" date="2018" name="Int. J. Syst. Evol. Microbiol.">
        <title>Micromonospora globbae sp. nov., an endophytic actinomycete isolated from roots of Globba winitii C. H. Wright.</title>
        <authorList>
            <person name="Kuncharoen N."/>
            <person name="Pittayakhajonwut P."/>
            <person name="Tanasupawat S."/>
        </authorList>
    </citation>
    <scope>NUCLEOTIDE SEQUENCE [LARGE SCALE GENOMIC DNA]</scope>
    <source>
        <strain evidence="3 5">WPS1-2</strain>
    </source>
</reference>
<reference evidence="4" key="2">
    <citation type="submission" date="2022-10" db="EMBL/GenBank/DDBJ databases">
        <title>The complete genomes of actinobacterial strains from the NBC collection.</title>
        <authorList>
            <person name="Joergensen T.S."/>
            <person name="Alvarez Arevalo M."/>
            <person name="Sterndorff E.B."/>
            <person name="Faurdal D."/>
            <person name="Vuksanovic O."/>
            <person name="Mourched A.-S."/>
            <person name="Charusanti P."/>
            <person name="Shaw S."/>
            <person name="Blin K."/>
            <person name="Weber T."/>
        </authorList>
    </citation>
    <scope>NUCLEOTIDE SEQUENCE</scope>
    <source>
        <strain evidence="4">NBC_00256</strain>
    </source>
</reference>
<keyword evidence="2" id="KW-0732">Signal</keyword>
<dbReference type="Proteomes" id="UP000285744">
    <property type="component" value="Unassembled WGS sequence"/>
</dbReference>
<evidence type="ECO:0000313" key="6">
    <source>
        <dbReference type="Proteomes" id="UP001432190"/>
    </source>
</evidence>
<dbReference type="RefSeq" id="WP_120326892.1">
    <property type="nucleotide sequence ID" value="NZ_CP108084.1"/>
</dbReference>
<name>A0A420F7C1_9ACTN</name>
<feature type="signal peptide" evidence="2">
    <location>
        <begin position="1"/>
        <end position="26"/>
    </location>
</feature>
<dbReference type="AlphaFoldDB" id="A0A420F7C1"/>
<evidence type="ECO:0000313" key="4">
    <source>
        <dbReference type="EMBL" id="WUP51265.1"/>
    </source>
</evidence>
<dbReference type="EMBL" id="RAQQ01000002">
    <property type="protein sequence ID" value="RKF28805.1"/>
    <property type="molecule type" value="Genomic_DNA"/>
</dbReference>
<sequence>MPRLVLWRLVAVGAVCLAAACGPPSARPESDGIPSTATATATGSATATKPAYAVPPTGGPGYSAALSARLLSPDSAPPGFDVEIATTMSPDAGDHRPGVADSCAGGMIPLLSAARLTGTPSAMAAAVLSLDAGPDSLWVGSEVLRTYADDGARRAMTDLRTLVGRCPTVVSPGGEDTWRFAVTPGPRLGDESVHVSCRMTSGPHTLGCDGLLVRVGTTLVVVKEEGNEPGGERYLVPLAEAAVRRYQATGSGTA</sequence>
<protein>
    <submittedName>
        <fullName evidence="3">Sensor domain-containing protein</fullName>
    </submittedName>
</protein>
<dbReference type="EMBL" id="CP108084">
    <property type="protein sequence ID" value="WUP51265.1"/>
    <property type="molecule type" value="Genomic_DNA"/>
</dbReference>
<organism evidence="3 5">
    <name type="scientific">Micromonospora globbae</name>
    <dbReference type="NCBI Taxonomy" id="1894969"/>
    <lineage>
        <taxon>Bacteria</taxon>
        <taxon>Bacillati</taxon>
        <taxon>Actinomycetota</taxon>
        <taxon>Actinomycetes</taxon>
        <taxon>Micromonosporales</taxon>
        <taxon>Micromonosporaceae</taxon>
        <taxon>Micromonospora</taxon>
    </lineage>
</organism>
<evidence type="ECO:0000256" key="2">
    <source>
        <dbReference type="SAM" id="SignalP"/>
    </source>
</evidence>